<keyword evidence="22" id="KW-1133">Transmembrane helix</keyword>
<evidence type="ECO:0000256" key="7">
    <source>
        <dbReference type="ARBA" id="ARBA00022553"/>
    </source>
</evidence>
<evidence type="ECO:0000256" key="3">
    <source>
        <dbReference type="ARBA" id="ARBA00001946"/>
    </source>
</evidence>
<evidence type="ECO:0000256" key="13">
    <source>
        <dbReference type="ARBA" id="ARBA00022842"/>
    </source>
</evidence>
<accession>A0AAE3N4E3</accession>
<keyword evidence="22" id="KW-0812">Transmembrane</keyword>
<keyword evidence="9" id="KW-0547">Nucleotide-binding</keyword>
<keyword evidence="11" id="KW-0378">Hydrolase</keyword>
<keyword evidence="8" id="KW-0808">Transferase</keyword>
<dbReference type="GO" id="GO:0005524">
    <property type="term" value="F:ATP binding"/>
    <property type="evidence" value="ECO:0007669"/>
    <property type="project" value="UniProtKB-KW"/>
</dbReference>
<dbReference type="PROSITE" id="PS50885">
    <property type="entry name" value="HAMP"/>
    <property type="match status" value="1"/>
</dbReference>
<dbReference type="AlphaFoldDB" id="A0AAE3N4E3"/>
<dbReference type="PANTHER" id="PTHR44936:SF9">
    <property type="entry name" value="SENSOR PROTEIN CREC"/>
    <property type="match status" value="1"/>
</dbReference>
<dbReference type="InterPro" id="IPR036890">
    <property type="entry name" value="HATPase_C_sf"/>
</dbReference>
<evidence type="ECO:0000256" key="20">
    <source>
        <dbReference type="ARBA" id="ARBA00041776"/>
    </source>
</evidence>
<dbReference type="EMBL" id="JAQIPB010000001">
    <property type="protein sequence ID" value="MDA7415605.1"/>
    <property type="molecule type" value="Genomic_DNA"/>
</dbReference>
<dbReference type="InterPro" id="IPR003594">
    <property type="entry name" value="HATPase_dom"/>
</dbReference>
<keyword evidence="15" id="KW-0902">Two-component regulatory system</keyword>
<dbReference type="InterPro" id="IPR005467">
    <property type="entry name" value="His_kinase_dom"/>
</dbReference>
<keyword evidence="10" id="KW-0418">Kinase</keyword>
<keyword evidence="22" id="KW-0472">Membrane</keyword>
<evidence type="ECO:0000256" key="2">
    <source>
        <dbReference type="ARBA" id="ARBA00001936"/>
    </source>
</evidence>
<reference evidence="25" key="1">
    <citation type="submission" date="2023-01" db="EMBL/GenBank/DDBJ databases">
        <title>Xenophilus mangrovi sp. nov., isolated from soil of Mangrove nature reserve.</title>
        <authorList>
            <person name="Xu S."/>
            <person name="Liu Z."/>
            <person name="Xu Y."/>
        </authorList>
    </citation>
    <scope>NUCLEOTIDE SEQUENCE</scope>
    <source>
        <strain evidence="25">YW8</strain>
    </source>
</reference>
<dbReference type="SUPFAM" id="SSF55874">
    <property type="entry name" value="ATPase domain of HSP90 chaperone/DNA topoisomerase II/histidine kinase"/>
    <property type="match status" value="1"/>
</dbReference>
<feature type="transmembrane region" description="Helical" evidence="22">
    <location>
        <begin position="35"/>
        <end position="56"/>
    </location>
</feature>
<evidence type="ECO:0000256" key="16">
    <source>
        <dbReference type="ARBA" id="ARBA00023016"/>
    </source>
</evidence>
<dbReference type="Pfam" id="PF00512">
    <property type="entry name" value="HisKA"/>
    <property type="match status" value="1"/>
</dbReference>
<keyword evidence="26" id="KW-1185">Reference proteome</keyword>
<dbReference type="InterPro" id="IPR050980">
    <property type="entry name" value="2C_sensor_his_kinase"/>
</dbReference>
<evidence type="ECO:0000256" key="1">
    <source>
        <dbReference type="ARBA" id="ARBA00000085"/>
    </source>
</evidence>
<dbReference type="RefSeq" id="WP_271426848.1">
    <property type="nucleotide sequence ID" value="NZ_JAQIPB010000001.1"/>
</dbReference>
<keyword evidence="14" id="KW-0904">Protein phosphatase</keyword>
<evidence type="ECO:0000256" key="6">
    <source>
        <dbReference type="ARBA" id="ARBA00022475"/>
    </source>
</evidence>
<organism evidence="25 26">
    <name type="scientific">Xenophilus arseniciresistens</name>
    <dbReference type="NCBI Taxonomy" id="1283306"/>
    <lineage>
        <taxon>Bacteria</taxon>
        <taxon>Pseudomonadati</taxon>
        <taxon>Pseudomonadota</taxon>
        <taxon>Betaproteobacteria</taxon>
        <taxon>Burkholderiales</taxon>
        <taxon>Comamonadaceae</taxon>
        <taxon>Xenophilus</taxon>
    </lineage>
</organism>
<dbReference type="InterPro" id="IPR036097">
    <property type="entry name" value="HisK_dim/P_sf"/>
</dbReference>
<dbReference type="PANTHER" id="PTHR44936">
    <property type="entry name" value="SENSOR PROTEIN CREC"/>
    <property type="match status" value="1"/>
</dbReference>
<dbReference type="SMART" id="SM00387">
    <property type="entry name" value="HATPase_c"/>
    <property type="match status" value="1"/>
</dbReference>
<dbReference type="SUPFAM" id="SSF47384">
    <property type="entry name" value="Homodimeric domain of signal transducing histidine kinase"/>
    <property type="match status" value="1"/>
</dbReference>
<evidence type="ECO:0000256" key="11">
    <source>
        <dbReference type="ARBA" id="ARBA00022801"/>
    </source>
</evidence>
<evidence type="ECO:0000256" key="5">
    <source>
        <dbReference type="ARBA" id="ARBA00012438"/>
    </source>
</evidence>
<dbReference type="Proteomes" id="UP001212602">
    <property type="component" value="Unassembled WGS sequence"/>
</dbReference>
<dbReference type="InterPro" id="IPR003660">
    <property type="entry name" value="HAMP_dom"/>
</dbReference>
<keyword evidence="12 25" id="KW-0067">ATP-binding</keyword>
<name>A0AAE3N4E3_9BURK</name>
<feature type="domain" description="Histidine kinase" evidence="23">
    <location>
        <begin position="280"/>
        <end position="499"/>
    </location>
</feature>
<dbReference type="InterPro" id="IPR003661">
    <property type="entry name" value="HisK_dim/P_dom"/>
</dbReference>
<dbReference type="GO" id="GO:0005886">
    <property type="term" value="C:plasma membrane"/>
    <property type="evidence" value="ECO:0007669"/>
    <property type="project" value="UniProtKB-SubCell"/>
</dbReference>
<evidence type="ECO:0000256" key="12">
    <source>
        <dbReference type="ARBA" id="ARBA00022840"/>
    </source>
</evidence>
<dbReference type="Pfam" id="PF02518">
    <property type="entry name" value="HATPase_c"/>
    <property type="match status" value="1"/>
</dbReference>
<keyword evidence="18" id="KW-0464">Manganese</keyword>
<evidence type="ECO:0000259" key="23">
    <source>
        <dbReference type="PROSITE" id="PS50109"/>
    </source>
</evidence>
<proteinExistence type="predicted"/>
<dbReference type="EC" id="2.7.13.3" evidence="5"/>
<evidence type="ECO:0000256" key="18">
    <source>
        <dbReference type="ARBA" id="ARBA00023211"/>
    </source>
</evidence>
<comment type="subcellular location">
    <subcellularLocation>
        <location evidence="4">Cell membrane</location>
        <topology evidence="4">Multi-pass membrane protein</topology>
    </subcellularLocation>
</comment>
<comment type="caution">
    <text evidence="25">The sequence shown here is derived from an EMBL/GenBank/DDBJ whole genome shotgun (WGS) entry which is preliminary data.</text>
</comment>
<evidence type="ECO:0000256" key="19">
    <source>
        <dbReference type="ARBA" id="ARBA00040454"/>
    </source>
</evidence>
<dbReference type="PRINTS" id="PR00344">
    <property type="entry name" value="BCTRLSENSOR"/>
</dbReference>
<sequence>MSSTAHAPDSAAAPLLHAGPRPRGRSRARGSFQQLLLFAFLLITALLLAVALRAVFQYDELMKQSRDTARSALQLSGAAQTLAERSAAMERSGRQSLVLNDAVLRRRFNEASRDAQAVVQRLVDNGLLPQSAELWRAQMAIIEELLTGPADTALAREGSMAMQFRELETINTQIAQQAQFLIEAQNNALSQRLEGAQRRLMQQVVAASALAVAMALAFGIWLARPFKRLERAIHGLGENRLDEPIDIRGPADVRRVSQELDWLRLRLMELDADKARFLRHVSHELKTPLAALREGVSLLEEGVTGALNPAQREVAQILQQNTVALQSQIEALLRFNAAAFEARQLQRERTPLLPLIESQIEAQRLQWQAQGLQVRAEGEPVAVHVDPTKLGTVIGNLLSNAIRFSARGGTIAFTVSATADTVCIDLQDAGPGVAPEDRERVFEPFYRGERQPEHAVKGTGIGLSIVQEYIAAHGGRIELLPNDPNGPGAHFRIELPRSS</sequence>
<dbReference type="CDD" id="cd00075">
    <property type="entry name" value="HATPase"/>
    <property type="match status" value="1"/>
</dbReference>
<evidence type="ECO:0000256" key="21">
    <source>
        <dbReference type="SAM" id="MobiDB-lite"/>
    </source>
</evidence>
<gene>
    <name evidence="25" type="ORF">PGB34_04455</name>
</gene>
<evidence type="ECO:0000256" key="4">
    <source>
        <dbReference type="ARBA" id="ARBA00004651"/>
    </source>
</evidence>
<dbReference type="GO" id="GO:0000155">
    <property type="term" value="F:phosphorelay sensor kinase activity"/>
    <property type="evidence" value="ECO:0007669"/>
    <property type="project" value="InterPro"/>
</dbReference>
<dbReference type="Gene3D" id="1.10.287.130">
    <property type="match status" value="1"/>
</dbReference>
<dbReference type="SMART" id="SM00388">
    <property type="entry name" value="HisKA"/>
    <property type="match status" value="1"/>
</dbReference>
<dbReference type="CDD" id="cd00082">
    <property type="entry name" value="HisKA"/>
    <property type="match status" value="1"/>
</dbReference>
<dbReference type="Gene3D" id="3.30.565.10">
    <property type="entry name" value="Histidine kinase-like ATPase, C-terminal domain"/>
    <property type="match status" value="1"/>
</dbReference>
<feature type="domain" description="HAMP" evidence="24">
    <location>
        <begin position="220"/>
        <end position="272"/>
    </location>
</feature>
<evidence type="ECO:0000256" key="8">
    <source>
        <dbReference type="ARBA" id="ARBA00022679"/>
    </source>
</evidence>
<evidence type="ECO:0000256" key="14">
    <source>
        <dbReference type="ARBA" id="ARBA00022912"/>
    </source>
</evidence>
<keyword evidence="16" id="KW-0346">Stress response</keyword>
<keyword evidence="13" id="KW-0460">Magnesium</keyword>
<evidence type="ECO:0000259" key="24">
    <source>
        <dbReference type="PROSITE" id="PS50885"/>
    </source>
</evidence>
<dbReference type="InterPro" id="IPR004358">
    <property type="entry name" value="Sig_transdc_His_kin-like_C"/>
</dbReference>
<evidence type="ECO:0000313" key="25">
    <source>
        <dbReference type="EMBL" id="MDA7415605.1"/>
    </source>
</evidence>
<keyword evidence="6" id="KW-1003">Cell membrane</keyword>
<evidence type="ECO:0000256" key="17">
    <source>
        <dbReference type="ARBA" id="ARBA00023026"/>
    </source>
</evidence>
<evidence type="ECO:0000256" key="22">
    <source>
        <dbReference type="SAM" id="Phobius"/>
    </source>
</evidence>
<protein>
    <recommendedName>
        <fullName evidence="19">Signal transduction histidine-protein kinase/phosphatase MprB</fullName>
        <ecNumber evidence="5">2.7.13.3</ecNumber>
    </recommendedName>
    <alternativeName>
        <fullName evidence="20">Mycobacterial persistence regulator B</fullName>
    </alternativeName>
</protein>
<feature type="region of interest" description="Disordered" evidence="21">
    <location>
        <begin position="1"/>
        <end position="25"/>
    </location>
</feature>
<evidence type="ECO:0000256" key="9">
    <source>
        <dbReference type="ARBA" id="ARBA00022741"/>
    </source>
</evidence>
<comment type="catalytic activity">
    <reaction evidence="1">
        <text>ATP + protein L-histidine = ADP + protein N-phospho-L-histidine.</text>
        <dbReference type="EC" id="2.7.13.3"/>
    </reaction>
</comment>
<dbReference type="GO" id="GO:0004721">
    <property type="term" value="F:phosphoprotein phosphatase activity"/>
    <property type="evidence" value="ECO:0007669"/>
    <property type="project" value="UniProtKB-KW"/>
</dbReference>
<dbReference type="PROSITE" id="PS50109">
    <property type="entry name" value="HIS_KIN"/>
    <property type="match status" value="1"/>
</dbReference>
<feature type="transmembrane region" description="Helical" evidence="22">
    <location>
        <begin position="204"/>
        <end position="223"/>
    </location>
</feature>
<keyword evidence="7" id="KW-0597">Phosphoprotein</keyword>
<keyword evidence="17" id="KW-0843">Virulence</keyword>
<comment type="cofactor">
    <cofactor evidence="3">
        <name>Mg(2+)</name>
        <dbReference type="ChEBI" id="CHEBI:18420"/>
    </cofactor>
</comment>
<evidence type="ECO:0000256" key="15">
    <source>
        <dbReference type="ARBA" id="ARBA00023012"/>
    </source>
</evidence>
<comment type="cofactor">
    <cofactor evidence="2">
        <name>Mn(2+)</name>
        <dbReference type="ChEBI" id="CHEBI:29035"/>
    </cofactor>
</comment>
<evidence type="ECO:0000313" key="26">
    <source>
        <dbReference type="Proteomes" id="UP001212602"/>
    </source>
</evidence>
<evidence type="ECO:0000256" key="10">
    <source>
        <dbReference type="ARBA" id="ARBA00022777"/>
    </source>
</evidence>